<dbReference type="Proteomes" id="UP001157381">
    <property type="component" value="Segment"/>
</dbReference>
<accession>A0AAX3AUM0</accession>
<evidence type="ECO:0000313" key="2">
    <source>
        <dbReference type="Proteomes" id="UP001157381"/>
    </source>
</evidence>
<protein>
    <submittedName>
        <fullName evidence="1">ODV-EC27</fullName>
    </submittedName>
</protein>
<proteinExistence type="predicted"/>
<dbReference type="InterPro" id="IPR007978">
    <property type="entry name" value="Baculo_ODV-E27"/>
</dbReference>
<dbReference type="KEGG" id="vg:80544191"/>
<sequence>MKRFKCHTPKIRTVTEIINGRDKLKKEYDLNEFDVKNRNSLESYNSLKIRLVLVKYMAMLNTLKLTQPLLTIFRDRTAIREIVTIVLASLGFVHNRVNPLVNNFDNRMEFAVVENRQTIVPGETIVFRQNDNDDMVCIIDRPSIMRILERNFDVNMDIASLSKEEDKIRLMKAFSSSGCKRRHSRLGRGSDQLGYDIKLNEVETTRYLALLLLVEHAYCHYVIFKNDGAVTYAMSLTDHALFANKCRPSMNMAFDNLLLSKMKFSLEECDSNKLINAKAKGLLNYT</sequence>
<organism evidence="1 2">
    <name type="scientific">Olene mendosa nucleopolyhedrovirus</name>
    <dbReference type="NCBI Taxonomy" id="2933796"/>
    <lineage>
        <taxon>Viruses</taxon>
        <taxon>Viruses incertae sedis</taxon>
        <taxon>Naldaviricetes</taxon>
        <taxon>Lefavirales</taxon>
        <taxon>Baculoviridae</taxon>
        <taxon>Alphabaculovirus</taxon>
        <taxon>Alphabaculovirus olmendosae</taxon>
    </lineage>
</organism>
<dbReference type="Pfam" id="PF05314">
    <property type="entry name" value="Baculo_ODV-E27"/>
    <property type="match status" value="1"/>
</dbReference>
<dbReference type="GeneID" id="80544191"/>
<dbReference type="GO" id="GO:0019031">
    <property type="term" value="C:viral envelope"/>
    <property type="evidence" value="ECO:0007669"/>
    <property type="project" value="InterPro"/>
</dbReference>
<keyword evidence="2" id="KW-1185">Reference proteome</keyword>
<dbReference type="RefSeq" id="YP_010805297.1">
    <property type="nucleotide sequence ID" value="NC_077147.1"/>
</dbReference>
<evidence type="ECO:0000313" key="1">
    <source>
        <dbReference type="EMBL" id="UOQ18796.1"/>
    </source>
</evidence>
<dbReference type="EMBL" id="MZ766431">
    <property type="protein sequence ID" value="UOQ18796.1"/>
    <property type="molecule type" value="Genomic_DNA"/>
</dbReference>
<reference evidence="1 2" key="1">
    <citation type="journal article" date="2022" name="Virus Genes">
        <title>The complete genome sequence of an alphabaculovirus from the brown tussock moth, Olene mendosa Hubner, expands our knowledge of lymantriine baculovirus diversity and evolution.</title>
        <authorList>
            <person name="Harrison R.L."/>
            <person name="Rowley D.L."/>
        </authorList>
    </citation>
    <scope>NUCLEOTIDE SEQUENCE [LARGE SCALE GENOMIC DNA]</scope>
    <source>
        <strain evidence="1">435</strain>
    </source>
</reference>
<name>A0AAX3AUM0_9ABAC</name>